<dbReference type="Proteomes" id="UP001500547">
    <property type="component" value="Unassembled WGS sequence"/>
</dbReference>
<evidence type="ECO:0000313" key="3">
    <source>
        <dbReference type="Proteomes" id="UP001500547"/>
    </source>
</evidence>
<dbReference type="EMBL" id="BAABLD010000002">
    <property type="protein sequence ID" value="GAA5158762.1"/>
    <property type="molecule type" value="Genomic_DNA"/>
</dbReference>
<comment type="caution">
    <text evidence="2">The sequence shown here is derived from an EMBL/GenBank/DDBJ whole genome shotgun (WGS) entry which is preliminary data.</text>
</comment>
<feature type="region of interest" description="Disordered" evidence="1">
    <location>
        <begin position="1"/>
        <end position="55"/>
    </location>
</feature>
<sequence length="277" mass="29901">MPSPMSRPATETESAASLPPAPDVPLSPTPDEVATPDVAEAGNGTNPLAQAPAEPPLNLEAWPQQGRVRYQSSYWGMPVEGEQRWSHDGARFNASLTGTVPVKGELLRQAATGHISGGRPVSEQFSETFNRNQFETQFASDGSKLIQVRKGALREVPTEGYALDMLALTHFVAMQPPDVPAFDVMVVTFRGSISRVTVQQFPAAEIELPAGKTMARRFHAMGNKGRLKIDVWLSSDWRNAPVRIRVEDDGGAYDLKADEVEIDGALLAKAPIGSGVD</sequence>
<protein>
    <recommendedName>
        <fullName evidence="4">DUF3108 domain-containing protein</fullName>
    </recommendedName>
</protein>
<accession>A0ABP9QB81</accession>
<evidence type="ECO:0008006" key="4">
    <source>
        <dbReference type="Google" id="ProtNLM"/>
    </source>
</evidence>
<name>A0ABP9QB81_9RHOO</name>
<feature type="compositionally biased region" description="Pro residues" evidence="1">
    <location>
        <begin position="19"/>
        <end position="28"/>
    </location>
</feature>
<evidence type="ECO:0000256" key="1">
    <source>
        <dbReference type="SAM" id="MobiDB-lite"/>
    </source>
</evidence>
<proteinExistence type="predicted"/>
<gene>
    <name evidence="2" type="ORF">GCM10025770_03760</name>
</gene>
<keyword evidence="3" id="KW-1185">Reference proteome</keyword>
<evidence type="ECO:0000313" key="2">
    <source>
        <dbReference type="EMBL" id="GAA5158762.1"/>
    </source>
</evidence>
<reference evidence="3" key="1">
    <citation type="journal article" date="2019" name="Int. J. Syst. Evol. Microbiol.">
        <title>The Global Catalogue of Microorganisms (GCM) 10K type strain sequencing project: providing services to taxonomists for standard genome sequencing and annotation.</title>
        <authorList>
            <consortium name="The Broad Institute Genomics Platform"/>
            <consortium name="The Broad Institute Genome Sequencing Center for Infectious Disease"/>
            <person name="Wu L."/>
            <person name="Ma J."/>
        </authorList>
    </citation>
    <scope>NUCLEOTIDE SEQUENCE [LARGE SCALE GENOMIC DNA]</scope>
    <source>
        <strain evidence="3">JCM 18715</strain>
    </source>
</reference>
<organism evidence="2 3">
    <name type="scientific">Viridibacterium curvum</name>
    <dbReference type="NCBI Taxonomy" id="1101404"/>
    <lineage>
        <taxon>Bacteria</taxon>
        <taxon>Pseudomonadati</taxon>
        <taxon>Pseudomonadota</taxon>
        <taxon>Betaproteobacteria</taxon>
        <taxon>Rhodocyclales</taxon>
        <taxon>Rhodocyclaceae</taxon>
        <taxon>Viridibacterium</taxon>
    </lineage>
</organism>